<keyword evidence="1" id="KW-1133">Transmembrane helix</keyword>
<evidence type="ECO:0000259" key="3">
    <source>
        <dbReference type="Pfam" id="PF21001"/>
    </source>
</evidence>
<dbReference type="EMBL" id="PVNP01000013">
    <property type="protein sequence ID" value="PRO75224.1"/>
    <property type="molecule type" value="Genomic_DNA"/>
</dbReference>
<feature type="domain" description="Inner membrane protein YqiJ OB-fold" evidence="2">
    <location>
        <begin position="141"/>
        <end position="202"/>
    </location>
</feature>
<dbReference type="Pfam" id="PF07290">
    <property type="entry name" value="YqiJ_OB"/>
    <property type="match status" value="1"/>
</dbReference>
<organism evidence="4 5">
    <name type="scientific">Alteromonas alba</name>
    <dbReference type="NCBI Taxonomy" id="2079529"/>
    <lineage>
        <taxon>Bacteria</taxon>
        <taxon>Pseudomonadati</taxon>
        <taxon>Pseudomonadota</taxon>
        <taxon>Gammaproteobacteria</taxon>
        <taxon>Alteromonadales</taxon>
        <taxon>Alteromonadaceae</taxon>
        <taxon>Alteromonas/Salinimonas group</taxon>
        <taxon>Alteromonas</taxon>
    </lineage>
</organism>
<evidence type="ECO:0008006" key="6">
    <source>
        <dbReference type="Google" id="ProtNLM"/>
    </source>
</evidence>
<proteinExistence type="predicted"/>
<reference evidence="5" key="1">
    <citation type="journal article" date="2020" name="Int. J. Syst. Evol. Microbiol.">
        <title>Alteromonas alba sp. nov., a marine bacterium isolated from the seawater of the West Pacific Ocean.</title>
        <authorList>
            <person name="Sun C."/>
            <person name="Wu Y.-H."/>
            <person name="Xamxidin M."/>
            <person name="Cheng H."/>
            <person name="Xu X.-W."/>
        </authorList>
    </citation>
    <scope>NUCLEOTIDE SEQUENCE [LARGE SCALE GENOMIC DNA]</scope>
    <source>
        <strain evidence="5">190</strain>
    </source>
</reference>
<keyword evidence="5" id="KW-1185">Reference proteome</keyword>
<gene>
    <name evidence="4" type="ORF">C6Y40_01665</name>
</gene>
<dbReference type="Pfam" id="PF21001">
    <property type="entry name" value="YqiJ_N"/>
    <property type="match status" value="1"/>
</dbReference>
<accession>A0A2S9VFM0</accession>
<evidence type="ECO:0000256" key="1">
    <source>
        <dbReference type="SAM" id="Phobius"/>
    </source>
</evidence>
<sequence length="209" mass="23177">MLSFLLDDANFWFSCALGIVIALFILEMAGMFFGVSLLGLVDDQAALDADTDTSSGFTEFGSWLALDRLPLLVWLVLLLTTFGSAGLTFNFLSLTLLDTYFARWLITLLAVIAGLFFTARFGSFIARLLPKQESSATTADELVGTVGHITVGVARQNSPAEGKFIDAHGQPHYLLVEPFEPYEQFSQGEKILLIQKRDYRWLASRYSDL</sequence>
<dbReference type="Proteomes" id="UP000238949">
    <property type="component" value="Unassembled WGS sequence"/>
</dbReference>
<dbReference type="OrthoDB" id="7207054at2"/>
<dbReference type="InterPro" id="IPR048376">
    <property type="entry name" value="YqiJ_N"/>
</dbReference>
<dbReference type="InterPro" id="IPR010840">
    <property type="entry name" value="YqiJ_OB"/>
</dbReference>
<comment type="caution">
    <text evidence="4">The sequence shown here is derived from an EMBL/GenBank/DDBJ whole genome shotgun (WGS) entry which is preliminary data.</text>
</comment>
<name>A0A2S9VFM0_9ALTE</name>
<feature type="transmembrane region" description="Helical" evidence="1">
    <location>
        <begin position="104"/>
        <end position="126"/>
    </location>
</feature>
<keyword evidence="1" id="KW-0812">Transmembrane</keyword>
<evidence type="ECO:0000313" key="5">
    <source>
        <dbReference type="Proteomes" id="UP000238949"/>
    </source>
</evidence>
<dbReference type="RefSeq" id="WP_105933031.1">
    <property type="nucleotide sequence ID" value="NZ_PVNP01000013.1"/>
</dbReference>
<protein>
    <recommendedName>
        <fullName evidence="6">DUF1449 domain-containing protein</fullName>
    </recommendedName>
</protein>
<feature type="transmembrane region" description="Helical" evidence="1">
    <location>
        <begin position="71"/>
        <end position="92"/>
    </location>
</feature>
<feature type="domain" description="Inner membrane protein YqiJ N-terminal" evidence="3">
    <location>
        <begin position="10"/>
        <end position="118"/>
    </location>
</feature>
<evidence type="ECO:0000313" key="4">
    <source>
        <dbReference type="EMBL" id="PRO75224.1"/>
    </source>
</evidence>
<keyword evidence="1" id="KW-0472">Membrane</keyword>
<feature type="transmembrane region" description="Helical" evidence="1">
    <location>
        <begin position="12"/>
        <end position="33"/>
    </location>
</feature>
<evidence type="ECO:0000259" key="2">
    <source>
        <dbReference type="Pfam" id="PF07290"/>
    </source>
</evidence>
<dbReference type="AlphaFoldDB" id="A0A2S9VFM0"/>